<evidence type="ECO:0000313" key="3">
    <source>
        <dbReference type="EMBL" id="PIA33198.1"/>
    </source>
</evidence>
<comment type="similarity">
    <text evidence="1">Belongs to the NARF family.</text>
</comment>
<protein>
    <recommendedName>
        <fullName evidence="2">Iron hydrogenase large subunit C-terminal domain-containing protein</fullName>
    </recommendedName>
</protein>
<dbReference type="InterPro" id="IPR004108">
    <property type="entry name" value="Fe_hydrogenase_lsu_C"/>
</dbReference>
<feature type="domain" description="Iron hydrogenase large subunit C-terminal" evidence="2">
    <location>
        <begin position="16"/>
        <end position="93"/>
    </location>
</feature>
<dbReference type="InParanoid" id="A0A2G5CPK4"/>
<name>A0A2G5CPK4_AQUCA</name>
<dbReference type="AlphaFoldDB" id="A0A2G5CPK4"/>
<keyword evidence="4" id="KW-1185">Reference proteome</keyword>
<organism evidence="3 4">
    <name type="scientific">Aquilegia coerulea</name>
    <name type="common">Rocky mountain columbine</name>
    <dbReference type="NCBI Taxonomy" id="218851"/>
    <lineage>
        <taxon>Eukaryota</taxon>
        <taxon>Viridiplantae</taxon>
        <taxon>Streptophyta</taxon>
        <taxon>Embryophyta</taxon>
        <taxon>Tracheophyta</taxon>
        <taxon>Spermatophyta</taxon>
        <taxon>Magnoliopsida</taxon>
        <taxon>Ranunculales</taxon>
        <taxon>Ranunculaceae</taxon>
        <taxon>Thalictroideae</taxon>
        <taxon>Aquilegia</taxon>
    </lineage>
</organism>
<accession>A0A2G5CPK4</accession>
<dbReference type="Pfam" id="PF02906">
    <property type="entry name" value="Fe_hyd_lg_C"/>
    <property type="match status" value="1"/>
</dbReference>
<sequence>MPVRLQTYFFQRQTSVMTTAEVLNLIQLKSVDFLALEESSLDKLLTKVDDVGHLYGLNGSSGGYAEPIFRHTAKTIFGIHIEGPLNFKTKKKFRFSRSDFRSGGENSSEICGLLWIQQPA</sequence>
<dbReference type="InterPro" id="IPR009016">
    <property type="entry name" value="Fe_hydrogenase"/>
</dbReference>
<evidence type="ECO:0000256" key="1">
    <source>
        <dbReference type="ARBA" id="ARBA00006596"/>
    </source>
</evidence>
<dbReference type="Gene3D" id="3.40.50.1780">
    <property type="match status" value="1"/>
</dbReference>
<evidence type="ECO:0000259" key="2">
    <source>
        <dbReference type="Pfam" id="PF02906"/>
    </source>
</evidence>
<evidence type="ECO:0000313" key="4">
    <source>
        <dbReference type="Proteomes" id="UP000230069"/>
    </source>
</evidence>
<dbReference type="OrthoDB" id="10253113at2759"/>
<dbReference type="Gene3D" id="3.40.950.10">
    <property type="entry name" value="Fe-only Hydrogenase (Larger Subunit), Chain L, domain 3"/>
    <property type="match status" value="1"/>
</dbReference>
<gene>
    <name evidence="3" type="ORF">AQUCO_04200148v1</name>
</gene>
<proteinExistence type="inferred from homology"/>
<dbReference type="SUPFAM" id="SSF53920">
    <property type="entry name" value="Fe-only hydrogenase"/>
    <property type="match status" value="1"/>
</dbReference>
<dbReference type="STRING" id="218851.A0A2G5CPK4"/>
<dbReference type="Proteomes" id="UP000230069">
    <property type="component" value="Unassembled WGS sequence"/>
</dbReference>
<dbReference type="EMBL" id="KZ305059">
    <property type="protein sequence ID" value="PIA33198.1"/>
    <property type="molecule type" value="Genomic_DNA"/>
</dbReference>
<reference evidence="3 4" key="1">
    <citation type="submission" date="2017-09" db="EMBL/GenBank/DDBJ databases">
        <title>WGS assembly of Aquilegia coerulea Goldsmith.</title>
        <authorList>
            <person name="Hodges S."/>
            <person name="Kramer E."/>
            <person name="Nordborg M."/>
            <person name="Tomkins J."/>
            <person name="Borevitz J."/>
            <person name="Derieg N."/>
            <person name="Yan J."/>
            <person name="Mihaltcheva S."/>
            <person name="Hayes R.D."/>
            <person name="Rokhsar D."/>
        </authorList>
    </citation>
    <scope>NUCLEOTIDE SEQUENCE [LARGE SCALE GENOMIC DNA]</scope>
    <source>
        <strain evidence="4">cv. Goldsmith</strain>
    </source>
</reference>